<keyword evidence="2 9" id="KW-0813">Transport</keyword>
<dbReference type="PANTHER" id="PTHR33989">
    <property type="match status" value="1"/>
</dbReference>
<dbReference type="RefSeq" id="WP_073587557.1">
    <property type="nucleotide sequence ID" value="NZ_FRFD01000003.1"/>
</dbReference>
<dbReference type="NCBIfam" id="TIGR00410">
    <property type="entry name" value="lacE"/>
    <property type="match status" value="1"/>
</dbReference>
<protein>
    <recommendedName>
        <fullName evidence="9">Permease IIC component</fullName>
    </recommendedName>
</protein>
<accession>A0A1M7Y0W1</accession>
<dbReference type="PANTHER" id="PTHR33989:SF8">
    <property type="entry name" value="PERMEASE IIC COMPONENT"/>
    <property type="match status" value="1"/>
</dbReference>
<reference evidence="12 13" key="1">
    <citation type="submission" date="2016-12" db="EMBL/GenBank/DDBJ databases">
        <authorList>
            <person name="Song W.-J."/>
            <person name="Kurnit D.M."/>
        </authorList>
    </citation>
    <scope>NUCLEOTIDE SEQUENCE [LARGE SCALE GENOMIC DNA]</scope>
    <source>
        <strain evidence="12 13">DSM 12503</strain>
    </source>
</reference>
<evidence type="ECO:0000256" key="7">
    <source>
        <dbReference type="ARBA" id="ARBA00022989"/>
    </source>
</evidence>
<proteinExistence type="predicted"/>
<keyword evidence="6 10" id="KW-0812">Transmembrane</keyword>
<evidence type="ECO:0000256" key="5">
    <source>
        <dbReference type="ARBA" id="ARBA00022683"/>
    </source>
</evidence>
<dbReference type="Proteomes" id="UP000184612">
    <property type="component" value="Unassembled WGS sequence"/>
</dbReference>
<evidence type="ECO:0000256" key="6">
    <source>
        <dbReference type="ARBA" id="ARBA00022692"/>
    </source>
</evidence>
<dbReference type="InterPro" id="IPR003352">
    <property type="entry name" value="PTS_EIIC"/>
</dbReference>
<keyword evidence="7 10" id="KW-1133">Transmembrane helix</keyword>
<sequence length="455" mass="49513">MAKENNVSVMRRINDKVTPVFGKIARERHIQAISGGLMAIVPFTLLAAIFNIIKTPPVTDSMIANGGFWAHIFGGWYNFAHKYNDILSVPSNMTMGMMSIIAVFAISYKLAESYKIKAFSASLISFIMFLLVASPGIPAYLASQVNKGVDMSTLSTTTVLDTTYLGSVGLFVAIIVSLISTEITRLCIQKKITIKMPDAVPAGVAESFSSVIPLLINCLIFYGASLIIQQTAGLSIPAAINKLIVPAIGNVNTPGGILLIITLGNLMWLFGVHGPALFSMLYIPIMFQVYSQNLGIAEAGHAVAFQAIDMTQFSNPYFGLNLVLLFCVASKQLKAIGKASIVPGVFLINEPVIFGIPIMFNPFMVIPVLVIPVVTMGLSWILGSAGWLTGGYNIIFAQLPIGLNAFLASMNVRNLIFAFIMYFVQFLIWLPFVKAYDKQLKIQELEREKSVETNA</sequence>
<dbReference type="OrthoDB" id="1641940at2"/>
<keyword evidence="5" id="KW-0598">Phosphotransferase system</keyword>
<dbReference type="InterPro" id="IPR004501">
    <property type="entry name" value="PTS_EIIC_3"/>
</dbReference>
<evidence type="ECO:0000256" key="9">
    <source>
        <dbReference type="PIRNR" id="PIRNR006351"/>
    </source>
</evidence>
<dbReference type="GO" id="GO:1901264">
    <property type="term" value="P:carbohydrate derivative transport"/>
    <property type="evidence" value="ECO:0007669"/>
    <property type="project" value="TreeGrafter"/>
</dbReference>
<evidence type="ECO:0000256" key="4">
    <source>
        <dbReference type="ARBA" id="ARBA00022597"/>
    </source>
</evidence>
<evidence type="ECO:0000256" key="10">
    <source>
        <dbReference type="SAM" id="Phobius"/>
    </source>
</evidence>
<feature type="transmembrane region" description="Helical" evidence="10">
    <location>
        <begin position="257"/>
        <end position="283"/>
    </location>
</feature>
<dbReference type="AlphaFoldDB" id="A0A1M7Y0W1"/>
<comment type="function">
    <text evidence="9">The phosphoenolpyruvate-dependent sugar phosphotransferase system (PTS), a major carbohydrate active -transport system, catalyzes the phosphorylation of incoming sugar substrates concomitant with their translocation across the cell membrane.</text>
</comment>
<keyword evidence="13" id="KW-1185">Reference proteome</keyword>
<evidence type="ECO:0000256" key="3">
    <source>
        <dbReference type="ARBA" id="ARBA00022475"/>
    </source>
</evidence>
<evidence type="ECO:0000256" key="2">
    <source>
        <dbReference type="ARBA" id="ARBA00022448"/>
    </source>
</evidence>
<evidence type="ECO:0000256" key="1">
    <source>
        <dbReference type="ARBA" id="ARBA00004651"/>
    </source>
</evidence>
<keyword evidence="3 9" id="KW-1003">Cell membrane</keyword>
<feature type="domain" description="PTS EIIC type-3" evidence="11">
    <location>
        <begin position="13"/>
        <end position="432"/>
    </location>
</feature>
<evidence type="ECO:0000259" key="11">
    <source>
        <dbReference type="PROSITE" id="PS51105"/>
    </source>
</evidence>
<dbReference type="InterPro" id="IPR051088">
    <property type="entry name" value="PTS_Sugar-EIIC/EIIB"/>
</dbReference>
<name>A0A1M7Y0W1_9FIRM</name>
<dbReference type="Pfam" id="PF02378">
    <property type="entry name" value="PTS_EIIC"/>
    <property type="match status" value="1"/>
</dbReference>
<gene>
    <name evidence="12" type="ORF">SAMN02745217_00908</name>
</gene>
<dbReference type="InterPro" id="IPR004796">
    <property type="entry name" value="PTS_IIC_cello"/>
</dbReference>
<organism evidence="12 13">
    <name type="scientific">Anaerocolumna xylanovorans DSM 12503</name>
    <dbReference type="NCBI Taxonomy" id="1121345"/>
    <lineage>
        <taxon>Bacteria</taxon>
        <taxon>Bacillati</taxon>
        <taxon>Bacillota</taxon>
        <taxon>Clostridia</taxon>
        <taxon>Lachnospirales</taxon>
        <taxon>Lachnospiraceae</taxon>
        <taxon>Anaerocolumna</taxon>
    </lineage>
</organism>
<comment type="subcellular location">
    <subcellularLocation>
        <location evidence="1">Cell membrane</location>
        <topology evidence="1">Multi-pass membrane protein</topology>
    </subcellularLocation>
</comment>
<keyword evidence="8 9" id="KW-0472">Membrane</keyword>
<keyword evidence="4 9" id="KW-0762">Sugar transport</keyword>
<feature type="transmembrane region" description="Helical" evidence="10">
    <location>
        <begin position="123"/>
        <end position="143"/>
    </location>
</feature>
<feature type="transmembrane region" description="Helical" evidence="10">
    <location>
        <begin position="208"/>
        <end position="228"/>
    </location>
</feature>
<evidence type="ECO:0000313" key="13">
    <source>
        <dbReference type="Proteomes" id="UP000184612"/>
    </source>
</evidence>
<feature type="transmembrane region" description="Helical" evidence="10">
    <location>
        <begin position="415"/>
        <end position="433"/>
    </location>
</feature>
<evidence type="ECO:0000256" key="8">
    <source>
        <dbReference type="ARBA" id="ARBA00023136"/>
    </source>
</evidence>
<evidence type="ECO:0000313" key="12">
    <source>
        <dbReference type="EMBL" id="SHO45272.1"/>
    </source>
</evidence>
<dbReference type="EMBL" id="FRFD01000003">
    <property type="protein sequence ID" value="SHO45272.1"/>
    <property type="molecule type" value="Genomic_DNA"/>
</dbReference>
<feature type="transmembrane region" description="Helical" evidence="10">
    <location>
        <begin position="390"/>
        <end position="409"/>
    </location>
</feature>
<dbReference type="GO" id="GO:0005886">
    <property type="term" value="C:plasma membrane"/>
    <property type="evidence" value="ECO:0007669"/>
    <property type="project" value="UniProtKB-SubCell"/>
</dbReference>
<dbReference type="GO" id="GO:0009401">
    <property type="term" value="P:phosphoenolpyruvate-dependent sugar phosphotransferase system"/>
    <property type="evidence" value="ECO:0007669"/>
    <property type="project" value="UniProtKB-KW"/>
</dbReference>
<feature type="transmembrane region" description="Helical" evidence="10">
    <location>
        <begin position="163"/>
        <end position="188"/>
    </location>
</feature>
<dbReference type="GO" id="GO:0008982">
    <property type="term" value="F:protein-N(PI)-phosphohistidine-sugar phosphotransferase activity"/>
    <property type="evidence" value="ECO:0007669"/>
    <property type="project" value="UniProtKB-UniRule"/>
</dbReference>
<feature type="transmembrane region" description="Helical" evidence="10">
    <location>
        <begin position="93"/>
        <end position="111"/>
    </location>
</feature>
<dbReference type="PIRSF" id="PIRSF006351">
    <property type="entry name" value="PTS_EIIC-Cellobiose"/>
    <property type="match status" value="1"/>
</dbReference>
<dbReference type="PROSITE" id="PS51105">
    <property type="entry name" value="PTS_EIIC_TYPE_3"/>
    <property type="match status" value="1"/>
</dbReference>
<feature type="transmembrane region" description="Helical" evidence="10">
    <location>
        <begin position="32"/>
        <end position="53"/>
    </location>
</feature>
<dbReference type="STRING" id="1121345.SAMN02745217_00908"/>